<dbReference type="Gene3D" id="3.40.50.170">
    <property type="entry name" value="Formyl transferase, N-terminal domain"/>
    <property type="match status" value="1"/>
</dbReference>
<keyword evidence="2 6" id="KW-0808">Transferase</keyword>
<feature type="binding site" evidence="6">
    <location>
        <begin position="125"/>
        <end position="127"/>
    </location>
    <ligand>
        <name>N(1)-(5-phospho-beta-D-ribosyl)glycinamide</name>
        <dbReference type="ChEBI" id="CHEBI:143788"/>
    </ligand>
</feature>
<keyword evidence="7" id="KW-1133">Transmembrane helix</keyword>
<comment type="caution">
    <text evidence="9">The sequence shown here is derived from an EMBL/GenBank/DDBJ whole genome shotgun (WGS) entry which is preliminary data.</text>
</comment>
<dbReference type="EC" id="2.1.2.2" evidence="6"/>
<feature type="site" description="Raises pKa of active site His" evidence="6">
    <location>
        <position position="258"/>
    </location>
</feature>
<evidence type="ECO:0000256" key="5">
    <source>
        <dbReference type="ARBA" id="ARBA00047664"/>
    </source>
</evidence>
<gene>
    <name evidence="6 9" type="primary">purN</name>
    <name evidence="9" type="ORF">L0U88_13030</name>
</gene>
<comment type="pathway">
    <text evidence="1 6">Purine metabolism; IMP biosynthesis via de novo pathway; N(2)-formyl-N(1)-(5-phospho-D-ribosyl)glycinamide from N(1)-(5-phospho-D-ribosyl)glycinamide (10-formyl THF route): step 1/1.</text>
</comment>
<dbReference type="InterPro" id="IPR002376">
    <property type="entry name" value="Formyl_transf_N"/>
</dbReference>
<dbReference type="InterPro" id="IPR004607">
    <property type="entry name" value="GART"/>
</dbReference>
<comment type="caution">
    <text evidence="6">Lacks conserved residue(s) required for the propagation of feature annotation.</text>
</comment>
<proteinExistence type="inferred from homology"/>
<evidence type="ECO:0000256" key="7">
    <source>
        <dbReference type="SAM" id="Phobius"/>
    </source>
</evidence>
<protein>
    <recommendedName>
        <fullName evidence="6">Phosphoribosylglycinamide formyltransferase</fullName>
        <ecNumber evidence="6">2.1.2.2</ecNumber>
    </recommendedName>
    <alternativeName>
        <fullName evidence="6">5'-phosphoribosylglycinamide transformylase</fullName>
    </alternativeName>
    <alternativeName>
        <fullName evidence="6">GAR transformylase</fullName>
        <shortName evidence="6">GART</shortName>
    </alternativeName>
</protein>
<feature type="active site" description="Proton donor" evidence="6">
    <location>
        <position position="217"/>
    </location>
</feature>
<dbReference type="PANTHER" id="PTHR43369">
    <property type="entry name" value="PHOSPHORIBOSYLGLYCINAMIDE FORMYLTRANSFERASE"/>
    <property type="match status" value="1"/>
</dbReference>
<accession>A0ABS9BL30</accession>
<evidence type="ECO:0000259" key="8">
    <source>
        <dbReference type="Pfam" id="PF00551"/>
    </source>
</evidence>
<reference evidence="9 10" key="1">
    <citation type="submission" date="2022-01" db="EMBL/GenBank/DDBJ databases">
        <title>Flavihumibacter sp. nov., isolated from sediment of a river.</title>
        <authorList>
            <person name="Liu H."/>
        </authorList>
    </citation>
    <scope>NUCLEOTIDE SEQUENCE [LARGE SCALE GENOMIC DNA]</scope>
    <source>
        <strain evidence="9 10">RY-1</strain>
    </source>
</reference>
<dbReference type="RefSeq" id="WP_234866506.1">
    <property type="nucleotide sequence ID" value="NZ_JAKEVY010000003.1"/>
</dbReference>
<evidence type="ECO:0000256" key="3">
    <source>
        <dbReference type="ARBA" id="ARBA00022755"/>
    </source>
</evidence>
<evidence type="ECO:0000256" key="4">
    <source>
        <dbReference type="ARBA" id="ARBA00038440"/>
    </source>
</evidence>
<evidence type="ECO:0000256" key="1">
    <source>
        <dbReference type="ARBA" id="ARBA00005054"/>
    </source>
</evidence>
<dbReference type="CDD" id="cd08645">
    <property type="entry name" value="FMT_core_GART"/>
    <property type="match status" value="1"/>
</dbReference>
<comment type="catalytic activity">
    <reaction evidence="5 6">
        <text>N(1)-(5-phospho-beta-D-ribosyl)glycinamide + (6R)-10-formyltetrahydrofolate = N(2)-formyl-N(1)-(5-phospho-beta-D-ribosyl)glycinamide + (6S)-5,6,7,8-tetrahydrofolate + H(+)</text>
        <dbReference type="Rhea" id="RHEA:15053"/>
        <dbReference type="ChEBI" id="CHEBI:15378"/>
        <dbReference type="ChEBI" id="CHEBI:57453"/>
        <dbReference type="ChEBI" id="CHEBI:143788"/>
        <dbReference type="ChEBI" id="CHEBI:147286"/>
        <dbReference type="ChEBI" id="CHEBI:195366"/>
        <dbReference type="EC" id="2.1.2.2"/>
    </reaction>
</comment>
<evidence type="ECO:0000256" key="2">
    <source>
        <dbReference type="ARBA" id="ARBA00022679"/>
    </source>
</evidence>
<feature type="transmembrane region" description="Helical" evidence="7">
    <location>
        <begin position="12"/>
        <end position="33"/>
    </location>
</feature>
<feature type="binding site" evidence="6">
    <location>
        <position position="215"/>
    </location>
    <ligand>
        <name>(6R)-10-formyltetrahydrofolate</name>
        <dbReference type="ChEBI" id="CHEBI:195366"/>
    </ligand>
</feature>
<dbReference type="Pfam" id="PF00551">
    <property type="entry name" value="Formyl_trans_N"/>
    <property type="match status" value="1"/>
</dbReference>
<name>A0ABS9BL30_9BACT</name>
<dbReference type="PROSITE" id="PS00373">
    <property type="entry name" value="GART"/>
    <property type="match status" value="1"/>
</dbReference>
<evidence type="ECO:0000256" key="6">
    <source>
        <dbReference type="HAMAP-Rule" id="MF_01930"/>
    </source>
</evidence>
<comment type="similarity">
    <text evidence="4 6">Belongs to the GART family.</text>
</comment>
<dbReference type="InterPro" id="IPR001555">
    <property type="entry name" value="GART_AS"/>
</dbReference>
<dbReference type="EMBL" id="JAKEVY010000003">
    <property type="protein sequence ID" value="MCF1715554.1"/>
    <property type="molecule type" value="Genomic_DNA"/>
</dbReference>
<dbReference type="InterPro" id="IPR036477">
    <property type="entry name" value="Formyl_transf_N_sf"/>
</dbReference>
<feature type="binding site" evidence="6">
    <location>
        <position position="173"/>
    </location>
    <ligand>
        <name>(6R)-10-formyltetrahydrofolate</name>
        <dbReference type="ChEBI" id="CHEBI:195366"/>
    </ligand>
</feature>
<dbReference type="Proteomes" id="UP001200145">
    <property type="component" value="Unassembled WGS sequence"/>
</dbReference>
<dbReference type="HAMAP" id="MF_01930">
    <property type="entry name" value="PurN"/>
    <property type="match status" value="1"/>
</dbReference>
<keyword evidence="3 6" id="KW-0658">Purine biosynthesis</keyword>
<feature type="transmembrane region" description="Helical" evidence="7">
    <location>
        <begin position="53"/>
        <end position="78"/>
    </location>
</feature>
<evidence type="ECO:0000313" key="9">
    <source>
        <dbReference type="EMBL" id="MCF1715554.1"/>
    </source>
</evidence>
<dbReference type="SUPFAM" id="SSF53328">
    <property type="entry name" value="Formyltransferase"/>
    <property type="match status" value="1"/>
</dbReference>
<keyword evidence="7" id="KW-0472">Membrane</keyword>
<feature type="domain" description="Formyl transferase N-terminal" evidence="8">
    <location>
        <begin position="117"/>
        <end position="295"/>
    </location>
</feature>
<sequence>MFEKLQKKWKVNGWQLLAILCTFAIGGSLTGIVGRKILQQLPEVHPVGWTILYIITMTLIWPLMVVLVSIPFGQYPFFKNYLFRIFQKMTNTPSSIPPSSIPPSPSSPLSPSSPFSIAIFASGTGSNAQKIIEHFHNHPSIRVALVVSNKATAGVLDKAVAAGIPTLLIEKERFFRGDGFVPELTTHGIDFIVLAGFLWKVPPSLIQAYPSRMINIHPALLPKYGGKGMYGNFVHEAVIAAGEKESGITIHYVDEQYDHGGTIFQATCPVFPEDTPETLANRIHALEHQHFPAVIESVILSKLVKNQPS</sequence>
<organism evidence="9 10">
    <name type="scientific">Flavihumibacter fluminis</name>
    <dbReference type="NCBI Taxonomy" id="2909236"/>
    <lineage>
        <taxon>Bacteria</taxon>
        <taxon>Pseudomonadati</taxon>
        <taxon>Bacteroidota</taxon>
        <taxon>Chitinophagia</taxon>
        <taxon>Chitinophagales</taxon>
        <taxon>Chitinophagaceae</taxon>
        <taxon>Flavihumibacter</taxon>
    </lineage>
</organism>
<keyword evidence="10" id="KW-1185">Reference proteome</keyword>
<dbReference type="NCBIfam" id="TIGR00639">
    <property type="entry name" value="PurN"/>
    <property type="match status" value="1"/>
</dbReference>
<comment type="function">
    <text evidence="6">Catalyzes the transfer of a formyl group from 10-formyltetrahydrofolate to 5-phospho-ribosyl-glycinamide (GAR), producing 5-phospho-ribosyl-N-formylglycinamide (FGAR) and tetrahydrofolate.</text>
</comment>
<keyword evidence="7" id="KW-0812">Transmembrane</keyword>
<evidence type="ECO:0000313" key="10">
    <source>
        <dbReference type="Proteomes" id="UP001200145"/>
    </source>
</evidence>
<dbReference type="PANTHER" id="PTHR43369:SF2">
    <property type="entry name" value="PHOSPHORIBOSYLGLYCINAMIDE FORMYLTRANSFERASE"/>
    <property type="match status" value="1"/>
</dbReference>
<dbReference type="GO" id="GO:0004644">
    <property type="term" value="F:phosphoribosylglycinamide formyltransferase activity"/>
    <property type="evidence" value="ECO:0007669"/>
    <property type="project" value="UniProtKB-EC"/>
</dbReference>